<evidence type="ECO:0000313" key="2">
    <source>
        <dbReference type="EMBL" id="OEU10080.1"/>
    </source>
</evidence>
<name>A0A1E7EVN7_9STRA</name>
<evidence type="ECO:0000256" key="1">
    <source>
        <dbReference type="SAM" id="MobiDB-lite"/>
    </source>
</evidence>
<feature type="compositionally biased region" description="Low complexity" evidence="1">
    <location>
        <begin position="1"/>
        <end position="21"/>
    </location>
</feature>
<feature type="region of interest" description="Disordered" evidence="1">
    <location>
        <begin position="1"/>
        <end position="22"/>
    </location>
</feature>
<gene>
    <name evidence="2" type="ORF">FRACYDRAFT_247691</name>
</gene>
<dbReference type="AlphaFoldDB" id="A0A1E7EVN7"/>
<dbReference type="KEGG" id="fcy:FRACYDRAFT_247691"/>
<sequence>MEIDSTTDSTTDSENPTTPNPILQDAAASLIQRLIRGDISRSTTRSLIPIMTTPTDYVFPGFKVAIDLSAPVLNTDGLSAGRLYKKENRPKEGSKEEKELLTDIKADHYPKYKVMNVSLKDPEKLASNLSILDNLTYTEQLMIEYNMEDPFRICFPNDDKKLANLEVDDKKKPIFKDLFVDHREISVQQVAMSNRWYSRYAIFSTSGPDRSFAKELEWSFIHLRNHVEQDLYNVIHSEYLTFPADARGGPLFLKLLMLHLVVSNEANLEILVDTVKNYKINENVDNEDVTKVIRLLKAVTATIIHLRMDKKLPEKYIEHLCTALQTTSCPEFNAEIAGIEKDVTTSRRIKTANESASMRKHTGALTVAATVSGLILLNDMQGVDFLFSMAQATYRDLTNNGVWNASMRPTPGSVPPGGLMALDQIHGPFCWNCESTEHAFPSCPKPKNEEMISKNRALYRQHKGTGDTSNGGTRENRWTKWKKPKQGESIKRIINGDPHTWIPANKRWSKDDAIPSGNGAMVPSQTPPSVPPQEGSMGPPPNRQPPPFPPTSINGAGGADDKSQMTDAPSQADIASFQLQLANMSNFMSKYG</sequence>
<evidence type="ECO:0000313" key="3">
    <source>
        <dbReference type="Proteomes" id="UP000095751"/>
    </source>
</evidence>
<dbReference type="InParanoid" id="A0A1E7EVN7"/>
<protein>
    <submittedName>
        <fullName evidence="2">Uncharacterized protein</fullName>
    </submittedName>
</protein>
<dbReference type="Proteomes" id="UP000095751">
    <property type="component" value="Unassembled WGS sequence"/>
</dbReference>
<reference evidence="2 3" key="1">
    <citation type="submission" date="2016-09" db="EMBL/GenBank/DDBJ databases">
        <title>Extensive genetic diversity and differential bi-allelic expression allows diatom success in the polar Southern Ocean.</title>
        <authorList>
            <consortium name="DOE Joint Genome Institute"/>
            <person name="Mock T."/>
            <person name="Otillar R.P."/>
            <person name="Strauss J."/>
            <person name="Dupont C."/>
            <person name="Frickenhaus S."/>
            <person name="Maumus F."/>
            <person name="Mcmullan M."/>
            <person name="Sanges R."/>
            <person name="Schmutz J."/>
            <person name="Toseland A."/>
            <person name="Valas R."/>
            <person name="Veluchamy A."/>
            <person name="Ward B.J."/>
            <person name="Allen A."/>
            <person name="Barry K."/>
            <person name="Falciatore A."/>
            <person name="Ferrante M."/>
            <person name="Fortunato A.E."/>
            <person name="Gloeckner G."/>
            <person name="Gruber A."/>
            <person name="Hipkin R."/>
            <person name="Janech M."/>
            <person name="Kroth P."/>
            <person name="Leese F."/>
            <person name="Lindquist E."/>
            <person name="Lyon B.R."/>
            <person name="Martin J."/>
            <person name="Mayer C."/>
            <person name="Parker M."/>
            <person name="Quesneville H."/>
            <person name="Raymond J."/>
            <person name="Uhlig C."/>
            <person name="Valentin K.U."/>
            <person name="Worden A.Z."/>
            <person name="Armbrust E.V."/>
            <person name="Bowler C."/>
            <person name="Green B."/>
            <person name="Moulton V."/>
            <person name="Van Oosterhout C."/>
            <person name="Grigoriev I."/>
        </authorList>
    </citation>
    <scope>NUCLEOTIDE SEQUENCE [LARGE SCALE GENOMIC DNA]</scope>
    <source>
        <strain evidence="2 3">CCMP1102</strain>
    </source>
</reference>
<accession>A0A1E7EVN7</accession>
<dbReference type="OrthoDB" id="55981at2759"/>
<feature type="compositionally biased region" description="Pro residues" evidence="1">
    <location>
        <begin position="538"/>
        <end position="550"/>
    </location>
</feature>
<organism evidence="2 3">
    <name type="scientific">Fragilariopsis cylindrus CCMP1102</name>
    <dbReference type="NCBI Taxonomy" id="635003"/>
    <lineage>
        <taxon>Eukaryota</taxon>
        <taxon>Sar</taxon>
        <taxon>Stramenopiles</taxon>
        <taxon>Ochrophyta</taxon>
        <taxon>Bacillariophyta</taxon>
        <taxon>Bacillariophyceae</taxon>
        <taxon>Bacillariophycidae</taxon>
        <taxon>Bacillariales</taxon>
        <taxon>Bacillariaceae</taxon>
        <taxon>Fragilariopsis</taxon>
    </lineage>
</organism>
<keyword evidence="3" id="KW-1185">Reference proteome</keyword>
<feature type="region of interest" description="Disordered" evidence="1">
    <location>
        <begin position="462"/>
        <end position="572"/>
    </location>
</feature>
<proteinExistence type="predicted"/>
<dbReference type="PROSITE" id="PS50096">
    <property type="entry name" value="IQ"/>
    <property type="match status" value="1"/>
</dbReference>
<dbReference type="EMBL" id="KV784373">
    <property type="protein sequence ID" value="OEU10080.1"/>
    <property type="molecule type" value="Genomic_DNA"/>
</dbReference>